<dbReference type="STRING" id="1117707.VQ7734_04837"/>
<dbReference type="PANTHER" id="PTHR48100:SF1">
    <property type="entry name" value="HISTIDINE PHOSPHATASE FAMILY PROTEIN-RELATED"/>
    <property type="match status" value="1"/>
</dbReference>
<dbReference type="OrthoDB" id="9783269at2"/>
<reference evidence="2" key="1">
    <citation type="submission" date="2016-12" db="EMBL/GenBank/DDBJ databases">
        <authorList>
            <person name="Rodrigo-Torres L."/>
            <person name="Arahal R.D."/>
            <person name="Lucena T."/>
        </authorList>
    </citation>
    <scope>NUCLEOTIDE SEQUENCE [LARGE SCALE GENOMIC DNA]</scope>
</reference>
<keyword evidence="2" id="KW-1185">Reference proteome</keyword>
<dbReference type="GO" id="GO:0005737">
    <property type="term" value="C:cytoplasm"/>
    <property type="evidence" value="ECO:0007669"/>
    <property type="project" value="TreeGrafter"/>
</dbReference>
<dbReference type="Gene3D" id="3.40.50.1240">
    <property type="entry name" value="Phosphoglycerate mutase-like"/>
    <property type="match status" value="1"/>
</dbReference>
<sequence length="205" mass="22975">MKSDVWLLRHGKTTGPAALNGHVDAPVAESTQMRIRQALAQQGLADLQVVSSPLSRCLGLAKRLTDEAQIVIQPDWKEMHFGDFDGVPFDQIPQNRWIELEKFWENPEQYPLAGGETLAAFYQRVASCWGHFIGQLQTDTLVVTHGGVIRMILAQVLNLDWRNPALFTRLNIGNQSLTHLEVVTGEHDFVTVKTIGTQLFFTEGK</sequence>
<dbReference type="InterPro" id="IPR029033">
    <property type="entry name" value="His_PPase_superfam"/>
</dbReference>
<dbReference type="InterPro" id="IPR013078">
    <property type="entry name" value="His_Pase_superF_clade-1"/>
</dbReference>
<dbReference type="EMBL" id="FRFG01000092">
    <property type="protein sequence ID" value="SHO59061.1"/>
    <property type="molecule type" value="Genomic_DNA"/>
</dbReference>
<organism evidence="1 2">
    <name type="scientific">Vibrio quintilis</name>
    <dbReference type="NCBI Taxonomy" id="1117707"/>
    <lineage>
        <taxon>Bacteria</taxon>
        <taxon>Pseudomonadati</taxon>
        <taxon>Pseudomonadota</taxon>
        <taxon>Gammaproteobacteria</taxon>
        <taxon>Vibrionales</taxon>
        <taxon>Vibrionaceae</taxon>
        <taxon>Vibrio</taxon>
    </lineage>
</organism>
<dbReference type="InterPro" id="IPR050275">
    <property type="entry name" value="PGM_Phosphatase"/>
</dbReference>
<dbReference type="SUPFAM" id="SSF53254">
    <property type="entry name" value="Phosphoglycerate mutase-like"/>
    <property type="match status" value="1"/>
</dbReference>
<dbReference type="Pfam" id="PF00300">
    <property type="entry name" value="His_Phos_1"/>
    <property type="match status" value="1"/>
</dbReference>
<proteinExistence type="predicted"/>
<name>A0A1M7Z2F2_9VIBR</name>
<evidence type="ECO:0000313" key="2">
    <source>
        <dbReference type="Proteomes" id="UP000184600"/>
    </source>
</evidence>
<dbReference type="CDD" id="cd07067">
    <property type="entry name" value="HP_PGM_like"/>
    <property type="match status" value="1"/>
</dbReference>
<dbReference type="RefSeq" id="WP_073586492.1">
    <property type="nucleotide sequence ID" value="NZ_AP024898.1"/>
</dbReference>
<dbReference type="SMART" id="SM00855">
    <property type="entry name" value="PGAM"/>
    <property type="match status" value="1"/>
</dbReference>
<keyword evidence="1" id="KW-0378">Hydrolase</keyword>
<accession>A0A1M7Z2F2</accession>
<dbReference type="AlphaFoldDB" id="A0A1M7Z2F2"/>
<dbReference type="GO" id="GO:0016791">
    <property type="term" value="F:phosphatase activity"/>
    <property type="evidence" value="ECO:0007669"/>
    <property type="project" value="TreeGrafter"/>
</dbReference>
<dbReference type="PANTHER" id="PTHR48100">
    <property type="entry name" value="BROAD-SPECIFICITY PHOSPHATASE YOR283W-RELATED"/>
    <property type="match status" value="1"/>
</dbReference>
<protein>
    <submittedName>
        <fullName evidence="1">Putative phosphoserine phosphatase 2</fullName>
        <ecNumber evidence="1">3.1.3.3</ecNumber>
    </submittedName>
</protein>
<gene>
    <name evidence="1" type="primary">pspB_3</name>
    <name evidence="1" type="ORF">VQ7734_04837</name>
</gene>
<dbReference type="Proteomes" id="UP000184600">
    <property type="component" value="Unassembled WGS sequence"/>
</dbReference>
<dbReference type="EC" id="3.1.3.3" evidence="1"/>
<evidence type="ECO:0000313" key="1">
    <source>
        <dbReference type="EMBL" id="SHO59061.1"/>
    </source>
</evidence>